<dbReference type="PANTHER" id="PTHR30419:SF2">
    <property type="entry name" value="LYSR FAMILY TRANSCRIPTIONAL REGULATOR"/>
    <property type="match status" value="1"/>
</dbReference>
<reference evidence="6" key="1">
    <citation type="submission" date="2021-06" db="EMBL/GenBank/DDBJ databases">
        <title>Updating the genus Pseudomonas: Description of 43 new species and partition of the Pseudomonas putida group.</title>
        <authorList>
            <person name="Girard L."/>
            <person name="Lood C."/>
            <person name="Vandamme P."/>
            <person name="Rokni-Zadeh H."/>
            <person name="van Noort V."/>
            <person name="Hofte M."/>
            <person name="Lavigne R."/>
            <person name="De Mot R."/>
        </authorList>
    </citation>
    <scope>NUCLEOTIDE SEQUENCE</scope>
    <source>
        <strain evidence="6">CMR12a</strain>
    </source>
</reference>
<dbReference type="InterPro" id="IPR005119">
    <property type="entry name" value="LysR_subst-bd"/>
</dbReference>
<keyword evidence="4" id="KW-0804">Transcription</keyword>
<dbReference type="InterPro" id="IPR036388">
    <property type="entry name" value="WH-like_DNA-bd_sf"/>
</dbReference>
<dbReference type="Pfam" id="PF00126">
    <property type="entry name" value="HTH_1"/>
    <property type="match status" value="1"/>
</dbReference>
<dbReference type="Gene3D" id="3.40.190.10">
    <property type="entry name" value="Periplasmic binding protein-like II"/>
    <property type="match status" value="2"/>
</dbReference>
<dbReference type="EMBL" id="CP077074">
    <property type="protein sequence ID" value="QXH38822.1"/>
    <property type="molecule type" value="Genomic_DNA"/>
</dbReference>
<dbReference type="RefSeq" id="WP_124347961.1">
    <property type="nucleotide sequence ID" value="NZ_CP027706.1"/>
</dbReference>
<feature type="domain" description="HTH lysR-type" evidence="5">
    <location>
        <begin position="3"/>
        <end position="60"/>
    </location>
</feature>
<evidence type="ECO:0000259" key="5">
    <source>
        <dbReference type="PROSITE" id="PS50931"/>
    </source>
</evidence>
<dbReference type="PROSITE" id="PS50931">
    <property type="entry name" value="HTH_LYSR"/>
    <property type="match status" value="1"/>
</dbReference>
<dbReference type="SUPFAM" id="SSF53850">
    <property type="entry name" value="Periplasmic binding protein-like II"/>
    <property type="match status" value="1"/>
</dbReference>
<evidence type="ECO:0000313" key="6">
    <source>
        <dbReference type="EMBL" id="QXH38822.1"/>
    </source>
</evidence>
<evidence type="ECO:0000256" key="1">
    <source>
        <dbReference type="ARBA" id="ARBA00009437"/>
    </source>
</evidence>
<dbReference type="InterPro" id="IPR036390">
    <property type="entry name" value="WH_DNA-bd_sf"/>
</dbReference>
<evidence type="ECO:0000256" key="4">
    <source>
        <dbReference type="ARBA" id="ARBA00023163"/>
    </source>
</evidence>
<keyword evidence="7" id="KW-1185">Reference proteome</keyword>
<organism evidence="6 7">
    <name type="scientific">Pseudomonas sessilinigenes</name>
    <dbReference type="NCBI Taxonomy" id="658629"/>
    <lineage>
        <taxon>Bacteria</taxon>
        <taxon>Pseudomonadati</taxon>
        <taxon>Pseudomonadota</taxon>
        <taxon>Gammaproteobacteria</taxon>
        <taxon>Pseudomonadales</taxon>
        <taxon>Pseudomonadaceae</taxon>
        <taxon>Pseudomonas</taxon>
    </lineage>
</organism>
<comment type="similarity">
    <text evidence="1">Belongs to the LysR transcriptional regulatory family.</text>
</comment>
<gene>
    <name evidence="6" type="ORF">KSS89_21505</name>
</gene>
<protein>
    <submittedName>
        <fullName evidence="6">LysR family transcriptional regulator</fullName>
    </submittedName>
</protein>
<keyword evidence="2" id="KW-0805">Transcription regulation</keyword>
<dbReference type="InterPro" id="IPR000847">
    <property type="entry name" value="LysR_HTH_N"/>
</dbReference>
<keyword evidence="3" id="KW-0238">DNA-binding</keyword>
<proteinExistence type="inferred from homology"/>
<dbReference type="Pfam" id="PF03466">
    <property type="entry name" value="LysR_substrate"/>
    <property type="match status" value="1"/>
</dbReference>
<name>A0ABX8MJH6_9PSED</name>
<dbReference type="PANTHER" id="PTHR30419">
    <property type="entry name" value="HTH-TYPE TRANSCRIPTIONAL REGULATOR YBHD"/>
    <property type="match status" value="1"/>
</dbReference>
<dbReference type="Proteomes" id="UP000693952">
    <property type="component" value="Chromosome"/>
</dbReference>
<evidence type="ECO:0000256" key="2">
    <source>
        <dbReference type="ARBA" id="ARBA00023015"/>
    </source>
</evidence>
<evidence type="ECO:0000256" key="3">
    <source>
        <dbReference type="ARBA" id="ARBA00023125"/>
    </source>
</evidence>
<dbReference type="SUPFAM" id="SSF46785">
    <property type="entry name" value="Winged helix' DNA-binding domain"/>
    <property type="match status" value="1"/>
</dbReference>
<dbReference type="InterPro" id="IPR050950">
    <property type="entry name" value="HTH-type_LysR_regulators"/>
</dbReference>
<evidence type="ECO:0000313" key="7">
    <source>
        <dbReference type="Proteomes" id="UP000693952"/>
    </source>
</evidence>
<sequence length="304" mass="33632">MSPDLTSIELFLKALTLGNLSRAAEQSHLSLSAASRRLSLLEQHFKVALLVRTSTGVQPTPAGQALADHARSILRAVDVMHADLADFAKGATGRVSLYANSSAMSQELPRQLTQWSELHPGIRIDIREERSREILLAVRDGVADVGIVTTLPEARDLYFKAYCRDRLCLIVPQGHPFKMSHARFEDLLGYDFVGLEDNAAITPLITEAAAAVSMPLRLRVQVRSFEAVCRLIAAGQGVGVLPQGAVQIFRKEMDLRFIEIDDPWADRQMYLCRRREPPSLASHALFDYLAGFQQDGAVAREGDR</sequence>
<dbReference type="CDD" id="cd08421">
    <property type="entry name" value="PBP2_LTTR_like_1"/>
    <property type="match status" value="1"/>
</dbReference>
<dbReference type="Gene3D" id="1.10.10.10">
    <property type="entry name" value="Winged helix-like DNA-binding domain superfamily/Winged helix DNA-binding domain"/>
    <property type="match status" value="1"/>
</dbReference>
<accession>A0ABX8MJH6</accession>